<comment type="subcellular location">
    <subcellularLocation>
        <location evidence="1">Cell membrane</location>
        <topology evidence="1">Multi-pass membrane protein</topology>
    </subcellularLocation>
</comment>
<dbReference type="InterPro" id="IPR007353">
    <property type="entry name" value="DUF421"/>
</dbReference>
<dbReference type="Gene3D" id="3.30.240.20">
    <property type="entry name" value="bsu07140 like domains"/>
    <property type="match status" value="1"/>
</dbReference>
<dbReference type="InterPro" id="IPR023090">
    <property type="entry name" value="UPF0702_alpha/beta_dom_sf"/>
</dbReference>
<dbReference type="GO" id="GO:0005886">
    <property type="term" value="C:plasma membrane"/>
    <property type="evidence" value="ECO:0007669"/>
    <property type="project" value="UniProtKB-SubCell"/>
</dbReference>
<comment type="similarity">
    <text evidence="2">Belongs to the UPF0702 family.</text>
</comment>
<dbReference type="Pfam" id="PF20730">
    <property type="entry name" value="YetF_N"/>
    <property type="match status" value="1"/>
</dbReference>
<keyword evidence="5 7" id="KW-1133">Transmembrane helix</keyword>
<comment type="caution">
    <text evidence="10">The sequence shown here is derived from an EMBL/GenBank/DDBJ whole genome shotgun (WGS) entry which is preliminary data.</text>
</comment>
<evidence type="ECO:0000256" key="2">
    <source>
        <dbReference type="ARBA" id="ARBA00006448"/>
    </source>
</evidence>
<feature type="domain" description="YetF-like N-terminal transmembrane" evidence="9">
    <location>
        <begin position="4"/>
        <end position="52"/>
    </location>
</feature>
<proteinExistence type="inferred from homology"/>
<keyword evidence="6 7" id="KW-0472">Membrane</keyword>
<evidence type="ECO:0000256" key="1">
    <source>
        <dbReference type="ARBA" id="ARBA00004651"/>
    </source>
</evidence>
<evidence type="ECO:0000259" key="9">
    <source>
        <dbReference type="Pfam" id="PF20730"/>
    </source>
</evidence>
<accession>A0A140L031</accession>
<feature type="transmembrane region" description="Helical" evidence="7">
    <location>
        <begin position="38"/>
        <end position="70"/>
    </location>
</feature>
<evidence type="ECO:0000259" key="8">
    <source>
        <dbReference type="Pfam" id="PF04239"/>
    </source>
</evidence>
<evidence type="ECO:0000256" key="4">
    <source>
        <dbReference type="ARBA" id="ARBA00022692"/>
    </source>
</evidence>
<evidence type="ECO:0000256" key="3">
    <source>
        <dbReference type="ARBA" id="ARBA00022475"/>
    </source>
</evidence>
<sequence>MAYSLKIIIVFIFILFSFRILGKRLVSQLTNYDLANIFVLSAIAAGPLITSDFALALTGMGVFMGLHLLLKVLGMNHKMREYILGKSKMLIEKGKISEKNLKSAKLTLSELVDELKDLGYTNVADVEFAILENTGKITAVPKKDSKMAKGKEICSIKNAEAPAKMEPQE</sequence>
<keyword evidence="11" id="KW-1185">Reference proteome</keyword>
<name>A0A140L031_9FIRM</name>
<dbReference type="EMBL" id="LOEE01000072">
    <property type="protein sequence ID" value="KXG73906.1"/>
    <property type="molecule type" value="Genomic_DNA"/>
</dbReference>
<keyword evidence="4 7" id="KW-0812">Transmembrane</keyword>
<evidence type="ECO:0000313" key="11">
    <source>
        <dbReference type="Proteomes" id="UP000070456"/>
    </source>
</evidence>
<dbReference type="PANTHER" id="PTHR34582">
    <property type="entry name" value="UPF0702 TRANSMEMBRANE PROTEIN YCAP"/>
    <property type="match status" value="1"/>
</dbReference>
<evidence type="ECO:0008006" key="12">
    <source>
        <dbReference type="Google" id="ProtNLM"/>
    </source>
</evidence>
<evidence type="ECO:0000313" key="10">
    <source>
        <dbReference type="EMBL" id="KXG73906.1"/>
    </source>
</evidence>
<dbReference type="Proteomes" id="UP000070456">
    <property type="component" value="Unassembled WGS sequence"/>
</dbReference>
<reference evidence="10 11" key="1">
    <citation type="submission" date="2015-12" db="EMBL/GenBank/DDBJ databases">
        <title>Draft genome sequence of the thermoanaerobe Thermotalea metallivorans, an isolate from the runoff channel of the Great Artesian Basin, Australia.</title>
        <authorList>
            <person name="Patel B.K."/>
        </authorList>
    </citation>
    <scope>NUCLEOTIDE SEQUENCE [LARGE SCALE GENOMIC DNA]</scope>
    <source>
        <strain evidence="10 11">B2-1</strain>
    </source>
</reference>
<dbReference type="AlphaFoldDB" id="A0A140L031"/>
<organism evidence="10 11">
    <name type="scientific">Thermotalea metallivorans</name>
    <dbReference type="NCBI Taxonomy" id="520762"/>
    <lineage>
        <taxon>Bacteria</taxon>
        <taxon>Bacillati</taxon>
        <taxon>Bacillota</taxon>
        <taxon>Clostridia</taxon>
        <taxon>Peptostreptococcales</taxon>
        <taxon>Thermotaleaceae</taxon>
        <taxon>Thermotalea</taxon>
    </lineage>
</organism>
<dbReference type="RefSeq" id="WP_068557910.1">
    <property type="nucleotide sequence ID" value="NZ_LOEE01000072.1"/>
</dbReference>
<evidence type="ECO:0000256" key="6">
    <source>
        <dbReference type="ARBA" id="ARBA00023136"/>
    </source>
</evidence>
<dbReference type="PANTHER" id="PTHR34582:SF6">
    <property type="entry name" value="UPF0702 TRANSMEMBRANE PROTEIN YCAP"/>
    <property type="match status" value="1"/>
</dbReference>
<gene>
    <name evidence="10" type="ORF">AN619_28260</name>
</gene>
<protein>
    <recommendedName>
        <fullName evidence="12">DUF421 domain-containing protein</fullName>
    </recommendedName>
</protein>
<dbReference type="InterPro" id="IPR048454">
    <property type="entry name" value="YetF_N"/>
</dbReference>
<dbReference type="Pfam" id="PF04239">
    <property type="entry name" value="DUF421"/>
    <property type="match status" value="1"/>
</dbReference>
<keyword evidence="3" id="KW-1003">Cell membrane</keyword>
<evidence type="ECO:0000256" key="7">
    <source>
        <dbReference type="SAM" id="Phobius"/>
    </source>
</evidence>
<dbReference type="PATRIC" id="fig|520762.4.peg.3123"/>
<dbReference type="STRING" id="520762.AN619_28260"/>
<feature type="domain" description="YetF C-terminal" evidence="8">
    <location>
        <begin position="76"/>
        <end position="145"/>
    </location>
</feature>
<evidence type="ECO:0000256" key="5">
    <source>
        <dbReference type="ARBA" id="ARBA00022989"/>
    </source>
</evidence>